<dbReference type="InterPro" id="IPR002347">
    <property type="entry name" value="SDR_fam"/>
</dbReference>
<dbReference type="AlphaFoldDB" id="Q2J608"/>
<evidence type="ECO:0000313" key="4">
    <source>
        <dbReference type="Proteomes" id="UP000001937"/>
    </source>
</evidence>
<dbReference type="InterPro" id="IPR036291">
    <property type="entry name" value="NAD(P)-bd_dom_sf"/>
</dbReference>
<comment type="similarity">
    <text evidence="1">Belongs to the short-chain dehydrogenases/reductases (SDR) family.</text>
</comment>
<accession>A0A1X1PZW3</accession>
<evidence type="ECO:0000313" key="3">
    <source>
        <dbReference type="EMBL" id="ABD13284.1"/>
    </source>
</evidence>
<dbReference type="CDD" id="cd05233">
    <property type="entry name" value="SDR_c"/>
    <property type="match status" value="1"/>
</dbReference>
<dbReference type="PANTHER" id="PTHR44196">
    <property type="entry name" value="DEHYDROGENASE/REDUCTASE SDR FAMILY MEMBER 7B"/>
    <property type="match status" value="1"/>
</dbReference>
<keyword evidence="2" id="KW-0560">Oxidoreductase</keyword>
<protein>
    <submittedName>
        <fullName evidence="3">Short-chain dehydrogenase/reductase SDR</fullName>
    </submittedName>
</protein>
<dbReference type="OrthoDB" id="158573at2"/>
<proteinExistence type="inferred from homology"/>
<dbReference type="SUPFAM" id="SSF51735">
    <property type="entry name" value="NAD(P)-binding Rossmann-fold domains"/>
    <property type="match status" value="1"/>
</dbReference>
<dbReference type="Pfam" id="PF00106">
    <property type="entry name" value="adh_short"/>
    <property type="match status" value="1"/>
</dbReference>
<evidence type="ECO:0000256" key="2">
    <source>
        <dbReference type="ARBA" id="ARBA00023002"/>
    </source>
</evidence>
<dbReference type="Proteomes" id="UP000001937">
    <property type="component" value="Chromosome"/>
</dbReference>
<evidence type="ECO:0000256" key="1">
    <source>
        <dbReference type="ARBA" id="ARBA00006484"/>
    </source>
</evidence>
<dbReference type="EMBL" id="CP000249">
    <property type="protein sequence ID" value="ABD13284.1"/>
    <property type="molecule type" value="Genomic_DNA"/>
</dbReference>
<dbReference type="PRINTS" id="PR00081">
    <property type="entry name" value="GDHRDH"/>
</dbReference>
<accession>Q2J608</accession>
<dbReference type="KEGG" id="fra:Francci3_3934"/>
<sequence>MTAAPNGSGAGDPAADEVPLAGRVAVVTGASSGIGRATALRLASGGATVLALGRDQTRLDALGKEASGPGTLTPVRLDLTDDAAVVAFTAEVTDRYSRVDHLVHSAGAYGSARVDAVSLADLDAQYLANVRAPYALTQRLLPALRVAGADRGADIVIVNSTQGIRAGAGTSVFAATQHAMRGFADSLRQEINADGIRVTTIHLGRTATPRQEAIYAREGREYAPELLVQAADVADLVNYLIRLPPTAEITELHLRPAKKSY</sequence>
<dbReference type="STRING" id="106370.Francci3_3934"/>
<dbReference type="eggNOG" id="COG4221">
    <property type="taxonomic scope" value="Bacteria"/>
</dbReference>
<keyword evidence="4" id="KW-1185">Reference proteome</keyword>
<dbReference type="GO" id="GO:0016491">
    <property type="term" value="F:oxidoreductase activity"/>
    <property type="evidence" value="ECO:0007669"/>
    <property type="project" value="UniProtKB-KW"/>
</dbReference>
<name>Q2J608_FRACC</name>
<dbReference type="HOGENOM" id="CLU_010194_2_10_11"/>
<organism evidence="3 4">
    <name type="scientific">Frankia casuarinae (strain DSM 45818 / CECT 9043 / HFP020203 / CcI3)</name>
    <dbReference type="NCBI Taxonomy" id="106370"/>
    <lineage>
        <taxon>Bacteria</taxon>
        <taxon>Bacillati</taxon>
        <taxon>Actinomycetota</taxon>
        <taxon>Actinomycetes</taxon>
        <taxon>Frankiales</taxon>
        <taxon>Frankiaceae</taxon>
        <taxon>Frankia</taxon>
    </lineage>
</organism>
<reference evidence="3 4" key="1">
    <citation type="journal article" date="2007" name="Genome Res.">
        <title>Genome characteristics of facultatively symbiotic Frankia sp. strains reflect host range and host plant biogeography.</title>
        <authorList>
            <person name="Normand P."/>
            <person name="Lapierre P."/>
            <person name="Tisa L.S."/>
            <person name="Gogarten J.P."/>
            <person name="Alloisio N."/>
            <person name="Bagnarol E."/>
            <person name="Bassi C.A."/>
            <person name="Berry A.M."/>
            <person name="Bickhart D.M."/>
            <person name="Choisne N."/>
            <person name="Couloux A."/>
            <person name="Cournoyer B."/>
            <person name="Cruveiller S."/>
            <person name="Daubin V."/>
            <person name="Demange N."/>
            <person name="Francino M.P."/>
            <person name="Goltsman E."/>
            <person name="Huang Y."/>
            <person name="Kopp O.R."/>
            <person name="Labarre L."/>
            <person name="Lapidus A."/>
            <person name="Lavire C."/>
            <person name="Marechal J."/>
            <person name="Martinez M."/>
            <person name="Mastronunzio J.E."/>
            <person name="Mullin B.C."/>
            <person name="Niemann J."/>
            <person name="Pujic P."/>
            <person name="Rawnsley T."/>
            <person name="Rouy Z."/>
            <person name="Schenowitz C."/>
            <person name="Sellstedt A."/>
            <person name="Tavares F."/>
            <person name="Tomkins J.P."/>
            <person name="Vallenet D."/>
            <person name="Valverde C."/>
            <person name="Wall L.G."/>
            <person name="Wang Y."/>
            <person name="Medigue C."/>
            <person name="Benson D.R."/>
        </authorList>
    </citation>
    <scope>NUCLEOTIDE SEQUENCE [LARGE SCALE GENOMIC DNA]</scope>
    <source>
        <strain evidence="4">DSM 45818 / CECT 9043 / CcI3</strain>
    </source>
</reference>
<dbReference type="GO" id="GO:0016020">
    <property type="term" value="C:membrane"/>
    <property type="evidence" value="ECO:0007669"/>
    <property type="project" value="TreeGrafter"/>
</dbReference>
<dbReference type="Gene3D" id="3.40.50.720">
    <property type="entry name" value="NAD(P)-binding Rossmann-like Domain"/>
    <property type="match status" value="1"/>
</dbReference>
<gene>
    <name evidence="3" type="ordered locus">Francci3_3934</name>
</gene>
<dbReference type="RefSeq" id="WP_011438308.1">
    <property type="nucleotide sequence ID" value="NC_007777.1"/>
</dbReference>
<dbReference type="PANTHER" id="PTHR44196:SF1">
    <property type="entry name" value="DEHYDROGENASE_REDUCTASE SDR FAMILY MEMBER 7B"/>
    <property type="match status" value="1"/>
</dbReference>